<accession>A0A8J2XA71</accession>
<dbReference type="EMBL" id="HG316464">
    <property type="protein sequence ID" value="CDF91392.1"/>
    <property type="molecule type" value="Genomic_DNA"/>
</dbReference>
<reference evidence="2" key="1">
    <citation type="journal article" date="2013" name="Genome Announc.">
        <title>Genome sequence of the food spoilage yeast Zygosaccharomyces bailii CLIB 213(T).</title>
        <authorList>
            <person name="Galeote V."/>
            <person name="Bigey F."/>
            <person name="Devillers H."/>
            <person name="Neuveglise C."/>
            <person name="Dequin S."/>
        </authorList>
    </citation>
    <scope>NUCLEOTIDE SEQUENCE [LARGE SCALE GENOMIC DNA]</scope>
    <source>
        <strain evidence="2">CLIB 213 / ATCC 58445 / CBS 680 / CCRC 21525 / NBRC 1098 / NCYC 1416 / NRRL Y-2227</strain>
    </source>
</reference>
<dbReference type="GO" id="GO:0006396">
    <property type="term" value="P:RNA processing"/>
    <property type="evidence" value="ECO:0007669"/>
    <property type="project" value="InterPro"/>
</dbReference>
<gene>
    <name evidence="1" type="ORF">BN860_01838g</name>
</gene>
<dbReference type="OrthoDB" id="4058109at2759"/>
<organism evidence="1 2">
    <name type="scientific">Zygosaccharomyces bailii (strain CLIB 213 / ATCC 58445 / CBS 680 / BCRC 21525 / NBRC 1098 / NCYC 1416 / NRRL Y-2227)</name>
    <dbReference type="NCBI Taxonomy" id="1333698"/>
    <lineage>
        <taxon>Eukaryota</taxon>
        <taxon>Fungi</taxon>
        <taxon>Dikarya</taxon>
        <taxon>Ascomycota</taxon>
        <taxon>Saccharomycotina</taxon>
        <taxon>Saccharomycetes</taxon>
        <taxon>Saccharomycetales</taxon>
        <taxon>Saccharomycetaceae</taxon>
        <taxon>Zygosaccharomyces</taxon>
    </lineage>
</organism>
<evidence type="ECO:0000313" key="2">
    <source>
        <dbReference type="Proteomes" id="UP000019375"/>
    </source>
</evidence>
<dbReference type="GO" id="GO:0004525">
    <property type="term" value="F:ribonuclease III activity"/>
    <property type="evidence" value="ECO:0007669"/>
    <property type="project" value="InterPro"/>
</dbReference>
<keyword evidence="2" id="KW-1185">Reference proteome</keyword>
<name>A0A8J2XA71_ZYGB2</name>
<evidence type="ECO:0000313" key="1">
    <source>
        <dbReference type="EMBL" id="CDF91392.1"/>
    </source>
</evidence>
<protein>
    <submittedName>
        <fullName evidence="1">ZYBA0S11-01838g1_1</fullName>
    </submittedName>
</protein>
<dbReference type="SUPFAM" id="SSF69065">
    <property type="entry name" value="RNase III domain-like"/>
    <property type="match status" value="1"/>
</dbReference>
<sequence length="233" mass="26909">MIILATNFKSMKSTFTSGLNFYLRGFSTIPDLRKVITIRSAQTATDELTAKLLTKHRDQNILRIAKLKKILEFDKFGLQISDESELMKCFYPTKHATLNLPDGTSSSNRHLEVLGKQLLYLQVLQAYLKLFKRSECDVCGYDFNYPSKMENMSDAKKRPSTVILRHLKQISLVDLARIPVPKNQISLRKQYHYDQKSFNAILGYVFLTNNEKNVSSFLKKMFAEKLINTVLLR</sequence>
<dbReference type="Proteomes" id="UP000019375">
    <property type="component" value="Unassembled WGS sequence"/>
</dbReference>
<proteinExistence type="predicted"/>
<dbReference type="AlphaFoldDB" id="A0A8J2XA71"/>
<dbReference type="InterPro" id="IPR036389">
    <property type="entry name" value="RNase_III_sf"/>
</dbReference>